<protein>
    <submittedName>
        <fullName evidence="4">Uncharacterized protein</fullName>
    </submittedName>
</protein>
<organism evidence="4 5">
    <name type="scientific">Nostoc cf. commune SO-36</name>
    <dbReference type="NCBI Taxonomy" id="449208"/>
    <lineage>
        <taxon>Bacteria</taxon>
        <taxon>Bacillati</taxon>
        <taxon>Cyanobacteriota</taxon>
        <taxon>Cyanophyceae</taxon>
        <taxon>Nostocales</taxon>
        <taxon>Nostocaceae</taxon>
        <taxon>Nostoc</taxon>
    </lineage>
</organism>
<dbReference type="SUPFAM" id="SSF51621">
    <property type="entry name" value="Phosphoenolpyruvate/pyruvate domain"/>
    <property type="match status" value="1"/>
</dbReference>
<dbReference type="Proteomes" id="UP001055453">
    <property type="component" value="Chromosome"/>
</dbReference>
<dbReference type="Gene3D" id="3.20.20.60">
    <property type="entry name" value="Phosphoenolpyruvate-binding domains"/>
    <property type="match status" value="1"/>
</dbReference>
<name>A0ABN6Q4Y2_NOSCO</name>
<evidence type="ECO:0000256" key="1">
    <source>
        <dbReference type="ARBA" id="ARBA00007837"/>
    </source>
</evidence>
<dbReference type="InterPro" id="IPR040442">
    <property type="entry name" value="Pyrv_kinase-like_dom_sf"/>
</dbReference>
<keyword evidence="5" id="KW-1185">Reference proteome</keyword>
<gene>
    <name evidence="4" type="ORF">ANSO36C_41150</name>
</gene>
<evidence type="ECO:0000256" key="3">
    <source>
        <dbReference type="ARBA" id="ARBA00022840"/>
    </source>
</evidence>
<dbReference type="InterPro" id="IPR006319">
    <property type="entry name" value="PEP_synth"/>
</dbReference>
<dbReference type="InterPro" id="IPR015813">
    <property type="entry name" value="Pyrv/PenolPyrv_kinase-like_dom"/>
</dbReference>
<dbReference type="PANTHER" id="PTHR43030:SF1">
    <property type="entry name" value="PHOSPHOENOLPYRUVATE SYNTHASE"/>
    <property type="match status" value="1"/>
</dbReference>
<evidence type="ECO:0000313" key="5">
    <source>
        <dbReference type="Proteomes" id="UP001055453"/>
    </source>
</evidence>
<proteinExistence type="inferred from homology"/>
<accession>A0ABN6Q4Y2</accession>
<reference evidence="4" key="1">
    <citation type="submission" date="2022-04" db="EMBL/GenBank/DDBJ databases">
        <title>Complete genome sequence of a cyanobacterium, Nostoc sp. SO-36, isolated in Antarctica.</title>
        <authorList>
            <person name="Kanesaki Y."/>
            <person name="Effendi D."/>
            <person name="Sakamoto T."/>
            <person name="Ohtani S."/>
            <person name="Awai K."/>
        </authorList>
    </citation>
    <scope>NUCLEOTIDE SEQUENCE</scope>
    <source>
        <strain evidence="4">SO-36</strain>
    </source>
</reference>
<evidence type="ECO:0000256" key="2">
    <source>
        <dbReference type="ARBA" id="ARBA00022741"/>
    </source>
</evidence>
<dbReference type="PANTHER" id="PTHR43030">
    <property type="entry name" value="PHOSPHOENOLPYRUVATE SYNTHASE"/>
    <property type="match status" value="1"/>
</dbReference>
<keyword evidence="3" id="KW-0067">ATP-binding</keyword>
<evidence type="ECO:0000313" key="4">
    <source>
        <dbReference type="EMBL" id="BDI18313.1"/>
    </source>
</evidence>
<dbReference type="EMBL" id="AP025732">
    <property type="protein sequence ID" value="BDI18313.1"/>
    <property type="molecule type" value="Genomic_DNA"/>
</dbReference>
<comment type="similarity">
    <text evidence="1">Belongs to the PEP-utilizing enzyme family.</text>
</comment>
<keyword evidence="2" id="KW-0547">Nucleotide-binding</keyword>
<sequence length="67" mass="7902">MLGWRGAARYYDEGYREAFALECHSLKRVREDMGLTNVIPMIPFCRTPDEGRLVFSRDGKKWFKARC</sequence>